<accession>V7AGG7</accession>
<evidence type="ECO:0000313" key="2">
    <source>
        <dbReference type="EMBL" id="ESW04692.1"/>
    </source>
</evidence>
<keyword evidence="3" id="KW-1185">Reference proteome</keyword>
<dbReference type="PANTHER" id="PTHR32166:SF122">
    <property type="entry name" value="OS09G0499600 PROTEIN"/>
    <property type="match status" value="1"/>
</dbReference>
<dbReference type="OrthoDB" id="1729094at2759"/>
<name>V7AGG7_PHAVU</name>
<dbReference type="SUPFAM" id="SSF53098">
    <property type="entry name" value="Ribonuclease H-like"/>
    <property type="match status" value="1"/>
</dbReference>
<sequence length="388" mass="45045">MLEDFEKKISLHHDTITNGKKITTYIYSRTGLISLLHKYSEGKYLIRPANTRFVTSYLTLECLNDNRGSLIKMFTSSEWQSSQFAKTRDGGLVENLILDKGLWKNILNCLRGALPLIKVLRMVDSDEKPTMGFIYEKMDIAKEKIQNLFNGVSKSYTSLWEIIDHRWDNQLHRSLHVAGYYLNPMLHYHLDFKVDYEVKCGLYECLERLVGDLDTKSGLYGTPLAQLGLKTKTPSQWWESYGDQHPELQRFAIRVHTKKRNRLHQMTMNDVVFVITNSRLTKKKDVRKTKEYTIDDLSSYDEWTVEENETLYGLDEDILLDVGEDDASRGATNDLEVPPIDDNENEDLLEDQDDYPMIIKLRSPSYEFFSLSDPPTSYDFNNIGLEGD</sequence>
<dbReference type="PANTHER" id="PTHR32166">
    <property type="entry name" value="OSJNBA0013A04.12 PROTEIN"/>
    <property type="match status" value="1"/>
</dbReference>
<dbReference type="AlphaFoldDB" id="V7AGG7"/>
<gene>
    <name evidence="2" type="ORF">PHAVU_011G117100g</name>
</gene>
<reference evidence="3" key="1">
    <citation type="journal article" date="2014" name="Nat. Genet.">
        <title>A reference genome for common bean and genome-wide analysis of dual domestications.</title>
        <authorList>
            <person name="Schmutz J."/>
            <person name="McClean P.E."/>
            <person name="Mamidi S."/>
            <person name="Wu G.A."/>
            <person name="Cannon S.B."/>
            <person name="Grimwood J."/>
            <person name="Jenkins J."/>
            <person name="Shu S."/>
            <person name="Song Q."/>
            <person name="Chavarro C."/>
            <person name="Torres-Torres M."/>
            <person name="Geffroy V."/>
            <person name="Moghaddam S.M."/>
            <person name="Gao D."/>
            <person name="Abernathy B."/>
            <person name="Barry K."/>
            <person name="Blair M."/>
            <person name="Brick M.A."/>
            <person name="Chovatia M."/>
            <person name="Gepts P."/>
            <person name="Goodstein D.M."/>
            <person name="Gonzales M."/>
            <person name="Hellsten U."/>
            <person name="Hyten D.L."/>
            <person name="Jia G."/>
            <person name="Kelly J.D."/>
            <person name="Kudrna D."/>
            <person name="Lee R."/>
            <person name="Richard M.M."/>
            <person name="Miklas P.N."/>
            <person name="Osorno J.M."/>
            <person name="Rodrigues J."/>
            <person name="Thareau V."/>
            <person name="Urrea C.A."/>
            <person name="Wang M."/>
            <person name="Yu Y."/>
            <person name="Zhang M."/>
            <person name="Wing R.A."/>
            <person name="Cregan P.B."/>
            <person name="Rokhsar D.S."/>
            <person name="Jackson S.A."/>
        </authorList>
    </citation>
    <scope>NUCLEOTIDE SEQUENCE [LARGE SCALE GENOMIC DNA]</scope>
    <source>
        <strain evidence="3">cv. G19833</strain>
    </source>
</reference>
<dbReference type="Proteomes" id="UP000000226">
    <property type="component" value="Chromosome 11"/>
</dbReference>
<evidence type="ECO:0000313" key="3">
    <source>
        <dbReference type="Proteomes" id="UP000000226"/>
    </source>
</evidence>
<dbReference type="STRING" id="3885.V7AGG7"/>
<protein>
    <recommendedName>
        <fullName evidence="4">HAT C-terminal dimerisation domain-containing protein</fullName>
    </recommendedName>
</protein>
<evidence type="ECO:0008006" key="4">
    <source>
        <dbReference type="Google" id="ProtNLM"/>
    </source>
</evidence>
<dbReference type="OMA" id="WIRETID"/>
<evidence type="ECO:0000256" key="1">
    <source>
        <dbReference type="SAM" id="MobiDB-lite"/>
    </source>
</evidence>
<dbReference type="EMBL" id="CM002298">
    <property type="protein sequence ID" value="ESW04692.1"/>
    <property type="molecule type" value="Genomic_DNA"/>
</dbReference>
<dbReference type="InterPro" id="IPR012337">
    <property type="entry name" value="RNaseH-like_sf"/>
</dbReference>
<dbReference type="eggNOG" id="ENOG502QUNQ">
    <property type="taxonomic scope" value="Eukaryota"/>
</dbReference>
<proteinExistence type="predicted"/>
<organism evidence="2 3">
    <name type="scientific">Phaseolus vulgaris</name>
    <name type="common">Kidney bean</name>
    <name type="synonym">French bean</name>
    <dbReference type="NCBI Taxonomy" id="3885"/>
    <lineage>
        <taxon>Eukaryota</taxon>
        <taxon>Viridiplantae</taxon>
        <taxon>Streptophyta</taxon>
        <taxon>Embryophyta</taxon>
        <taxon>Tracheophyta</taxon>
        <taxon>Spermatophyta</taxon>
        <taxon>Magnoliopsida</taxon>
        <taxon>eudicotyledons</taxon>
        <taxon>Gunneridae</taxon>
        <taxon>Pentapetalae</taxon>
        <taxon>rosids</taxon>
        <taxon>fabids</taxon>
        <taxon>Fabales</taxon>
        <taxon>Fabaceae</taxon>
        <taxon>Papilionoideae</taxon>
        <taxon>50 kb inversion clade</taxon>
        <taxon>NPAAA clade</taxon>
        <taxon>indigoferoid/millettioid clade</taxon>
        <taxon>Phaseoleae</taxon>
        <taxon>Phaseolus</taxon>
    </lineage>
</organism>
<dbReference type="Gramene" id="ESW04692">
    <property type="protein sequence ID" value="ESW04692"/>
    <property type="gene ID" value="PHAVU_011G117100g"/>
</dbReference>
<feature type="region of interest" description="Disordered" evidence="1">
    <location>
        <begin position="326"/>
        <end position="346"/>
    </location>
</feature>